<dbReference type="PROSITE" id="PS51864">
    <property type="entry name" value="ASTACIN"/>
    <property type="match status" value="1"/>
</dbReference>
<evidence type="ECO:0000259" key="15">
    <source>
        <dbReference type="PROSITE" id="PS51864"/>
    </source>
</evidence>
<keyword evidence="8" id="KW-0325">Glycoprotein</keyword>
<feature type="binding site" evidence="10">
    <location>
        <position position="350"/>
    </location>
    <ligand>
        <name>Zn(2+)</name>
        <dbReference type="ChEBI" id="CHEBI:29105"/>
        <note>catalytic</note>
    </ligand>
</feature>
<dbReference type="SMART" id="SM00042">
    <property type="entry name" value="CUB"/>
    <property type="match status" value="1"/>
</dbReference>
<keyword evidence="6 10" id="KW-0482">Metalloprotease</keyword>
<feature type="region of interest" description="Disordered" evidence="12">
    <location>
        <begin position="1"/>
        <end position="29"/>
    </location>
</feature>
<evidence type="ECO:0000256" key="7">
    <source>
        <dbReference type="ARBA" id="ARBA00023157"/>
    </source>
</evidence>
<dbReference type="CDD" id="cd04280">
    <property type="entry name" value="ZnMc_astacin_like"/>
    <property type="match status" value="1"/>
</dbReference>
<evidence type="ECO:0000256" key="4">
    <source>
        <dbReference type="ARBA" id="ARBA00022801"/>
    </source>
</evidence>
<evidence type="ECO:0000256" key="11">
    <source>
        <dbReference type="RuleBase" id="RU361183"/>
    </source>
</evidence>
<feature type="binding site" evidence="10">
    <location>
        <position position="344"/>
    </location>
    <ligand>
        <name>Zn(2+)</name>
        <dbReference type="ChEBI" id="CHEBI:29105"/>
        <note>catalytic</note>
    </ligand>
</feature>
<dbReference type="Pfam" id="PF01400">
    <property type="entry name" value="Astacin"/>
    <property type="match status" value="1"/>
</dbReference>
<name>A0ABD2LKY8_9BILA</name>
<dbReference type="CDD" id="cd00041">
    <property type="entry name" value="CUB"/>
    <property type="match status" value="1"/>
</dbReference>
<dbReference type="SMART" id="SM00209">
    <property type="entry name" value="TSP1"/>
    <property type="match status" value="1"/>
</dbReference>
<evidence type="ECO:0000256" key="3">
    <source>
        <dbReference type="ARBA" id="ARBA00022723"/>
    </source>
</evidence>
<dbReference type="FunFam" id="3.40.390.10:FF:000028">
    <property type="entry name" value="Zinc metalloproteinase"/>
    <property type="match status" value="1"/>
</dbReference>
<dbReference type="GO" id="GO:0004222">
    <property type="term" value="F:metalloendopeptidase activity"/>
    <property type="evidence" value="ECO:0007669"/>
    <property type="project" value="UniProtKB-UniRule"/>
</dbReference>
<dbReference type="PANTHER" id="PTHR10127">
    <property type="entry name" value="DISCOIDIN, CUB, EGF, LAMININ , AND ZINC METALLOPROTEASE DOMAIN CONTAINING"/>
    <property type="match status" value="1"/>
</dbReference>
<dbReference type="Pfam" id="PF00431">
    <property type="entry name" value="CUB"/>
    <property type="match status" value="1"/>
</dbReference>
<keyword evidence="13" id="KW-0812">Transmembrane</keyword>
<keyword evidence="4 10" id="KW-0378">Hydrolase</keyword>
<keyword evidence="2 10" id="KW-0645">Protease</keyword>
<dbReference type="PROSITE" id="PS01186">
    <property type="entry name" value="EGF_2"/>
    <property type="match status" value="1"/>
</dbReference>
<keyword evidence="3 10" id="KW-0479">Metal-binding</keyword>
<keyword evidence="13" id="KW-1133">Transmembrane helix</keyword>
<dbReference type="Proteomes" id="UP001620626">
    <property type="component" value="Unassembled WGS sequence"/>
</dbReference>
<feature type="region of interest" description="Disordered" evidence="12">
    <location>
        <begin position="71"/>
        <end position="104"/>
    </location>
</feature>
<dbReference type="Pfam" id="PF00090">
    <property type="entry name" value="TSP_1"/>
    <property type="match status" value="1"/>
</dbReference>
<evidence type="ECO:0000313" key="16">
    <source>
        <dbReference type="EMBL" id="KAL3115897.1"/>
    </source>
</evidence>
<dbReference type="GO" id="GO:0006508">
    <property type="term" value="P:proteolysis"/>
    <property type="evidence" value="ECO:0007669"/>
    <property type="project" value="UniProtKB-KW"/>
</dbReference>
<dbReference type="EC" id="3.4.24.-" evidence="11"/>
<comment type="cofactor">
    <cofactor evidence="10 11">
        <name>Zn(2+)</name>
        <dbReference type="ChEBI" id="CHEBI:29105"/>
    </cofactor>
    <text evidence="10 11">Binds 1 zinc ion per subunit.</text>
</comment>
<keyword evidence="13" id="KW-0472">Membrane</keyword>
<feature type="compositionally biased region" description="Basic and acidic residues" evidence="12">
    <location>
        <begin position="181"/>
        <end position="215"/>
    </location>
</feature>
<evidence type="ECO:0000256" key="9">
    <source>
        <dbReference type="PROSITE-ProRule" id="PRU00059"/>
    </source>
</evidence>
<evidence type="ECO:0000313" key="17">
    <source>
        <dbReference type="Proteomes" id="UP001620626"/>
    </source>
</evidence>
<dbReference type="SUPFAM" id="SSF55486">
    <property type="entry name" value="Metalloproteases ('zincins'), catalytic domain"/>
    <property type="match status" value="1"/>
</dbReference>
<keyword evidence="17" id="KW-1185">Reference proteome</keyword>
<keyword evidence="5 10" id="KW-0862">Zinc</keyword>
<feature type="disulfide bond" evidence="10">
    <location>
        <begin position="288"/>
        <end position="443"/>
    </location>
</feature>
<dbReference type="GO" id="GO:0008270">
    <property type="term" value="F:zinc ion binding"/>
    <property type="evidence" value="ECO:0007669"/>
    <property type="project" value="UniProtKB-UniRule"/>
</dbReference>
<dbReference type="Gene3D" id="2.20.100.10">
    <property type="entry name" value="Thrombospondin type-1 (TSP1) repeat"/>
    <property type="match status" value="1"/>
</dbReference>
<dbReference type="InterPro" id="IPR034035">
    <property type="entry name" value="Astacin-like_dom"/>
</dbReference>
<keyword evidence="1" id="KW-0245">EGF-like domain</keyword>
<evidence type="ECO:0000256" key="1">
    <source>
        <dbReference type="ARBA" id="ARBA00022536"/>
    </source>
</evidence>
<reference evidence="16 17" key="1">
    <citation type="submission" date="2024-10" db="EMBL/GenBank/DDBJ databases">
        <authorList>
            <person name="Kim D."/>
        </authorList>
    </citation>
    <scope>NUCLEOTIDE SEQUENCE [LARGE SCALE GENOMIC DNA]</scope>
    <source>
        <strain evidence="16">BH-2024</strain>
    </source>
</reference>
<feature type="active site" evidence="10">
    <location>
        <position position="341"/>
    </location>
</feature>
<feature type="binding site" evidence="10">
    <location>
        <position position="340"/>
    </location>
    <ligand>
        <name>Zn(2+)</name>
        <dbReference type="ChEBI" id="CHEBI:29105"/>
        <note>catalytic</note>
    </ligand>
</feature>
<dbReference type="InterPro" id="IPR035914">
    <property type="entry name" value="Sperma_CUB_dom_sf"/>
</dbReference>
<evidence type="ECO:0000256" key="12">
    <source>
        <dbReference type="SAM" id="MobiDB-lite"/>
    </source>
</evidence>
<feature type="domain" description="Peptidase M12A" evidence="15">
    <location>
        <begin position="245"/>
        <end position="444"/>
    </location>
</feature>
<evidence type="ECO:0000256" key="2">
    <source>
        <dbReference type="ARBA" id="ARBA00022670"/>
    </source>
</evidence>
<keyword evidence="7 10" id="KW-1015">Disulfide bond</keyword>
<feature type="domain" description="CUB" evidence="14">
    <location>
        <begin position="469"/>
        <end position="606"/>
    </location>
</feature>
<dbReference type="PRINTS" id="PR00480">
    <property type="entry name" value="ASTACIN"/>
</dbReference>
<proteinExistence type="predicted"/>
<comment type="caution">
    <text evidence="9">Lacks conserved residue(s) required for the propagation of feature annotation.</text>
</comment>
<gene>
    <name evidence="16" type="ORF">niasHT_007197</name>
</gene>
<evidence type="ECO:0000256" key="5">
    <source>
        <dbReference type="ARBA" id="ARBA00022833"/>
    </source>
</evidence>
<dbReference type="InterPro" id="IPR024079">
    <property type="entry name" value="MetalloPept_cat_dom_sf"/>
</dbReference>
<dbReference type="SUPFAM" id="SSF82895">
    <property type="entry name" value="TSP-1 type 1 repeat"/>
    <property type="match status" value="1"/>
</dbReference>
<dbReference type="GO" id="GO:0018996">
    <property type="term" value="P:molting cycle, collagen and cuticulin-based cuticle"/>
    <property type="evidence" value="ECO:0007669"/>
    <property type="project" value="UniProtKB-ARBA"/>
</dbReference>
<dbReference type="InterPro" id="IPR000859">
    <property type="entry name" value="CUB_dom"/>
</dbReference>
<dbReference type="InterPro" id="IPR006026">
    <property type="entry name" value="Peptidase_Metallo"/>
</dbReference>
<dbReference type="EMBL" id="JBICBT010000362">
    <property type="protein sequence ID" value="KAL3115897.1"/>
    <property type="molecule type" value="Genomic_DNA"/>
</dbReference>
<dbReference type="InterPro" id="IPR000742">
    <property type="entry name" value="EGF"/>
</dbReference>
<dbReference type="Gene3D" id="3.40.390.10">
    <property type="entry name" value="Collagenase (Catalytic Domain)"/>
    <property type="match status" value="1"/>
</dbReference>
<dbReference type="PROSITE" id="PS50092">
    <property type="entry name" value="TSP1"/>
    <property type="match status" value="1"/>
</dbReference>
<dbReference type="AlphaFoldDB" id="A0ABD2LKY8"/>
<dbReference type="SUPFAM" id="SSF49854">
    <property type="entry name" value="Spermadhesin, CUB domain"/>
    <property type="match status" value="1"/>
</dbReference>
<evidence type="ECO:0000256" key="6">
    <source>
        <dbReference type="ARBA" id="ARBA00023049"/>
    </source>
</evidence>
<evidence type="ECO:0000256" key="13">
    <source>
        <dbReference type="SAM" id="Phobius"/>
    </source>
</evidence>
<evidence type="ECO:0000259" key="14">
    <source>
        <dbReference type="PROSITE" id="PS01180"/>
    </source>
</evidence>
<dbReference type="InterPro" id="IPR000884">
    <property type="entry name" value="TSP1_rpt"/>
</dbReference>
<feature type="region of interest" description="Disordered" evidence="12">
    <location>
        <begin position="145"/>
        <end position="215"/>
    </location>
</feature>
<dbReference type="Gene3D" id="2.60.120.290">
    <property type="entry name" value="Spermadhesin, CUB domain"/>
    <property type="match status" value="1"/>
</dbReference>
<evidence type="ECO:0000256" key="10">
    <source>
        <dbReference type="PROSITE-ProRule" id="PRU01211"/>
    </source>
</evidence>
<comment type="caution">
    <text evidence="16">The sequence shown here is derived from an EMBL/GenBank/DDBJ whole genome shotgun (WGS) entry which is preliminary data.</text>
</comment>
<organism evidence="16 17">
    <name type="scientific">Heterodera trifolii</name>
    <dbReference type="NCBI Taxonomy" id="157864"/>
    <lineage>
        <taxon>Eukaryota</taxon>
        <taxon>Metazoa</taxon>
        <taxon>Ecdysozoa</taxon>
        <taxon>Nematoda</taxon>
        <taxon>Chromadorea</taxon>
        <taxon>Rhabditida</taxon>
        <taxon>Tylenchina</taxon>
        <taxon>Tylenchomorpha</taxon>
        <taxon>Tylenchoidea</taxon>
        <taxon>Heteroderidae</taxon>
        <taxon>Heteroderinae</taxon>
        <taxon>Heterodera</taxon>
    </lineage>
</organism>
<protein>
    <recommendedName>
        <fullName evidence="11">Metalloendopeptidase</fullName>
        <ecNumber evidence="11">3.4.24.-</ecNumber>
    </recommendedName>
</protein>
<accession>A0ABD2LKY8</accession>
<sequence length="728" mass="82157">MAGKSAKTEAAAEEGPRQRHRPNSLSLRTARRPSVPMALAVVLPLFLILPYTDALIRNNRVILHDEHLPPGEIGEEMGETNAKRRETEEQGNAESDGRRPRVGRALGNSIWWGDKWRRKAATNFGQSEAETERIRLAMERLKEGIEEEEEKTNGKSQRKQNQRNNGEGTTKGGETEEMTEEQWRELREWSARRVSDDGGATKKRGAEEWPEEGGRHFEGDIVLSADQADALLEETFARRRRAKRKFIGSKVRRWDVMKPIVYSFDGSHTLREQRVIELALEHWHNITCLNFERRNDEPKGSRIVFTDVDGCASNVGRHPLGEPQFVSLAPECIRLGVIAHEVAHALGFWHEQSRPDRDQFVQVQWENIDRDSKGQFLKEQPADVDNGGVPYDYGSIMHYRSKAFAKYDDLFTIGTAIGDYQRTIGQRDQLSFNDIRLMNEIYCKAACPRQLPCQRGGYTDPRHCDRCRCPDGFTGTLCDQVNIGWSKPSLLIGEFFSVMPGYGTDCGGVLELNAGQECSWLLVAPPNQRVHLNFYGEFEMYCKVRHSLCMDYVEIRNSTDFANTGMRYCCFGTPESAIVSDTRDMLVLFRSFYRGGKGFQARARAVAATDAPLGAWSEWSECSASCGACGVRRRVRECAPRGDAVCLTELSQTEVCARRPCASLCARSFSEEAPCEGILSLLKGLRCRTEKTRMEPCRRMCCAGYTVTKMGEEGEEDEGTEGAEICTK</sequence>
<dbReference type="InterPro" id="IPR036383">
    <property type="entry name" value="TSP1_rpt_sf"/>
</dbReference>
<dbReference type="PANTHER" id="PTHR10127:SF813">
    <property type="entry name" value="ZINC METALLOPROTEINASE DPY-31"/>
    <property type="match status" value="1"/>
</dbReference>
<dbReference type="SMART" id="SM00235">
    <property type="entry name" value="ZnMc"/>
    <property type="match status" value="1"/>
</dbReference>
<dbReference type="InterPro" id="IPR001506">
    <property type="entry name" value="Peptidase_M12A"/>
</dbReference>
<dbReference type="PROSITE" id="PS01180">
    <property type="entry name" value="CUB"/>
    <property type="match status" value="1"/>
</dbReference>
<feature type="transmembrane region" description="Helical" evidence="13">
    <location>
        <begin position="34"/>
        <end position="52"/>
    </location>
</feature>
<evidence type="ECO:0000256" key="8">
    <source>
        <dbReference type="ARBA" id="ARBA00023180"/>
    </source>
</evidence>